<accession>A0ABS5K054</accession>
<comment type="caution">
    <text evidence="1">The sequence shown here is derived from an EMBL/GenBank/DDBJ whole genome shotgun (WGS) entry which is preliminary data.</text>
</comment>
<name>A0ABS5K054_9BACT</name>
<proteinExistence type="predicted"/>
<keyword evidence="2" id="KW-1185">Reference proteome</keyword>
<gene>
    <name evidence="1" type="ORF">KEM10_17660</name>
</gene>
<reference evidence="1 2" key="1">
    <citation type="journal article" date="2015" name="Int. J. Syst. Evol. Microbiol.">
        <title>Carboxylicivirga linearis sp. nov., isolated from a sea cucumber culture pond.</title>
        <authorList>
            <person name="Wang F.Q."/>
            <person name="Zhou Y.X."/>
            <person name="Lin X.Z."/>
            <person name="Chen G.J."/>
            <person name="Du Z.J."/>
        </authorList>
    </citation>
    <scope>NUCLEOTIDE SEQUENCE [LARGE SCALE GENOMIC DNA]</scope>
    <source>
        <strain evidence="1 2">FB218</strain>
    </source>
</reference>
<organism evidence="1 2">
    <name type="scientific">Carboxylicivirga linearis</name>
    <dbReference type="NCBI Taxonomy" id="1628157"/>
    <lineage>
        <taxon>Bacteria</taxon>
        <taxon>Pseudomonadati</taxon>
        <taxon>Bacteroidota</taxon>
        <taxon>Bacteroidia</taxon>
        <taxon>Marinilabiliales</taxon>
        <taxon>Marinilabiliaceae</taxon>
        <taxon>Carboxylicivirga</taxon>
    </lineage>
</organism>
<dbReference type="EMBL" id="JAGUCO010000018">
    <property type="protein sequence ID" value="MBS2100119.1"/>
    <property type="molecule type" value="Genomic_DNA"/>
</dbReference>
<dbReference type="RefSeq" id="WP_212217410.1">
    <property type="nucleotide sequence ID" value="NZ_JAGUCO010000018.1"/>
</dbReference>
<evidence type="ECO:0000313" key="1">
    <source>
        <dbReference type="EMBL" id="MBS2100119.1"/>
    </source>
</evidence>
<protein>
    <submittedName>
        <fullName evidence="1">Uncharacterized protein</fullName>
    </submittedName>
</protein>
<sequence>MHQTGKEGGGKYYQMQMNRLFKEVLLSDFIDSSINYLGISLGTQITKIETVILTDYINELNFEVNE</sequence>
<dbReference type="Proteomes" id="UP000708576">
    <property type="component" value="Unassembled WGS sequence"/>
</dbReference>
<evidence type="ECO:0000313" key="2">
    <source>
        <dbReference type="Proteomes" id="UP000708576"/>
    </source>
</evidence>